<reference evidence="2 3" key="2">
    <citation type="submission" date="2020-02" db="EMBL/GenBank/DDBJ databases">
        <title>Genome sequences of Thiorhodococcus mannitoliphagus and Thiorhodococcus minor, purple sulfur photosynthetic bacteria in the gammaproteobacterial family, Chromatiaceae.</title>
        <authorList>
            <person name="Aviles F.A."/>
            <person name="Meyer T.E."/>
            <person name="Kyndt J.A."/>
        </authorList>
    </citation>
    <scope>NUCLEOTIDE SEQUENCE [LARGE SCALE GENOMIC DNA]</scope>
    <source>
        <strain evidence="2 3">DSM 18266</strain>
    </source>
</reference>
<keyword evidence="1" id="KW-0472">Membrane</keyword>
<keyword evidence="1" id="KW-1133">Transmembrane helix</keyword>
<evidence type="ECO:0000256" key="1">
    <source>
        <dbReference type="SAM" id="Phobius"/>
    </source>
</evidence>
<feature type="transmembrane region" description="Helical" evidence="1">
    <location>
        <begin position="362"/>
        <end position="386"/>
    </location>
</feature>
<evidence type="ECO:0000313" key="3">
    <source>
        <dbReference type="Proteomes" id="UP000471640"/>
    </source>
</evidence>
<dbReference type="Gene3D" id="3.40.50.2000">
    <property type="entry name" value="Glycogen Phosphorylase B"/>
    <property type="match status" value="1"/>
</dbReference>
<name>A0A6P1E0E5_9GAMM</name>
<dbReference type="Proteomes" id="UP000471640">
    <property type="component" value="Unassembled WGS sequence"/>
</dbReference>
<dbReference type="EMBL" id="JAAIJR010000172">
    <property type="protein sequence ID" value="NEX23240.1"/>
    <property type="molecule type" value="Genomic_DNA"/>
</dbReference>
<accession>A0A6P1E0E5</accession>
<protein>
    <recommendedName>
        <fullName evidence="4">Glycosyltransferase family 4 protein</fullName>
    </recommendedName>
</protein>
<dbReference type="AlphaFoldDB" id="A0A6P1E0E5"/>
<organism evidence="2 3">
    <name type="scientific">Thiorhodococcus mannitoliphagus</name>
    <dbReference type="NCBI Taxonomy" id="329406"/>
    <lineage>
        <taxon>Bacteria</taxon>
        <taxon>Pseudomonadati</taxon>
        <taxon>Pseudomonadota</taxon>
        <taxon>Gammaproteobacteria</taxon>
        <taxon>Chromatiales</taxon>
        <taxon>Chromatiaceae</taxon>
        <taxon>Thiorhodococcus</taxon>
    </lineage>
</organism>
<proteinExistence type="predicted"/>
<comment type="caution">
    <text evidence="2">The sequence shown here is derived from an EMBL/GenBank/DDBJ whole genome shotgun (WGS) entry which is preliminary data.</text>
</comment>
<sequence length="468" mass="52202">MDSQDKKMPLFHYLKSREVAGMPAISSALIREKSAINPGVMRDDEIWPLINFICTIDDAVAVATLLRRYAERKHISAFNQVAQQLEEAPFINEQILYGESVKVVSLISAVTDGPHVMLVNAYAAALLVQPVINKVHLIFTGEWEWSQWSKVNQDKTVVRLRDGFIKQASHFSVIRPLISELDARLSITLAPRSEDLSHLLGDVVIRFEGPAIFKTTHLYSKAIHQVRPVVTATFSSRITSGKNSDATLVRGQVSSGCQFRYVPPAAISMTPIPAMLRERDEYIVATVYSQERIRIGLEKMSNKDWDAITRLFQSVPTAKWLLVGANDIQAARKTIPKHIEEKFHARIQILGHSSLDEVYSKAFAFLSFPGMFGGGGAAAIAIAYGVPVLVNSDPRSDISNAIDNSLHVAGFLDSCTKLREWVADPSSWLQFVAKQQNHFADRMDLVSKGQELLRILTVVLNKRQITEL</sequence>
<keyword evidence="1" id="KW-0812">Transmembrane</keyword>
<gene>
    <name evidence="2" type="ORF">G3480_23570</name>
</gene>
<evidence type="ECO:0008006" key="4">
    <source>
        <dbReference type="Google" id="ProtNLM"/>
    </source>
</evidence>
<evidence type="ECO:0000313" key="2">
    <source>
        <dbReference type="EMBL" id="NEX23240.1"/>
    </source>
</evidence>
<keyword evidence="3" id="KW-1185">Reference proteome</keyword>
<dbReference type="SUPFAM" id="SSF53756">
    <property type="entry name" value="UDP-Glycosyltransferase/glycogen phosphorylase"/>
    <property type="match status" value="1"/>
</dbReference>
<reference evidence="3" key="1">
    <citation type="journal article" date="2020" name="Microbiol. Resour. Announc.">
        <title>Draft Genome Sequences of Thiorhodococcus mannitoliphagus and Thiorhodococcus minor, Purple Sulfur Photosynthetic Bacteria in the Gammaproteobacterial Family Chromatiaceae.</title>
        <authorList>
            <person name="Aviles F.A."/>
            <person name="Meyer T.E."/>
            <person name="Kyndt J.A."/>
        </authorList>
    </citation>
    <scope>NUCLEOTIDE SEQUENCE [LARGE SCALE GENOMIC DNA]</scope>
    <source>
        <strain evidence="3">DSM 18266</strain>
    </source>
</reference>
<dbReference type="RefSeq" id="WP_164656662.1">
    <property type="nucleotide sequence ID" value="NZ_JAAIJR010000172.1"/>
</dbReference>